<protein>
    <recommendedName>
        <fullName evidence="2">NADH:ubiquinone oxidoreductase intermediate-associated protein 30 domain-containing protein</fullName>
    </recommendedName>
</protein>
<dbReference type="GO" id="GO:0051082">
    <property type="term" value="F:unfolded protein binding"/>
    <property type="evidence" value="ECO:0007669"/>
    <property type="project" value="TreeGrafter"/>
</dbReference>
<dbReference type="Proteomes" id="UP000622797">
    <property type="component" value="Unassembled WGS sequence"/>
</dbReference>
<reference evidence="3" key="1">
    <citation type="journal article" date="2020" name="BMC Genomics">
        <title>Correction to: Identification and distribution of gene clusters required for synthesis of sphingolipid metabolism inhibitors in diverse species of the filamentous fungus Fusarium.</title>
        <authorList>
            <person name="Kim H.S."/>
            <person name="Lohmar J.M."/>
            <person name="Busman M."/>
            <person name="Brown D.W."/>
            <person name="Naumann T.A."/>
            <person name="Divon H.H."/>
            <person name="Lysoe E."/>
            <person name="Uhlig S."/>
            <person name="Proctor R.H."/>
        </authorList>
    </citation>
    <scope>NUCLEOTIDE SEQUENCE</scope>
    <source>
        <strain evidence="3">NRRL 20472</strain>
    </source>
</reference>
<gene>
    <name evidence="3" type="ORF">FSARC_10934</name>
</gene>
<sequence length="223" mass="24874">MYLPSIARQAVSFLALFSPWDKSQWIASDDVVRGGISHSSLDILEPKTADNPFSHSIAKFHGTLDYVTLGGSGFASQRTIDDWPGLDLSGYDRLLVEISYTDGKTYTLNLKDNVVPPSKDGVEQPSVSWAYDFQIPATKKSKGEILINQVIINFKDLVPTLRGTVQNDTEPFDLANILRASIMIRSFQTEQEGEFELRIKSITALRQDCETPKIHNSCEDLCT</sequence>
<feature type="domain" description="NADH:ubiquinone oxidoreductase intermediate-associated protein 30" evidence="2">
    <location>
        <begin position="21"/>
        <end position="199"/>
    </location>
</feature>
<evidence type="ECO:0000313" key="4">
    <source>
        <dbReference type="Proteomes" id="UP000622797"/>
    </source>
</evidence>
<name>A0A8H4X1J9_9HYPO</name>
<dbReference type="PANTHER" id="PTHR13194:SF19">
    <property type="entry name" value="NAD(P)-BINDING ROSSMANN-FOLD SUPERFAMILY PROTEIN"/>
    <property type="match status" value="1"/>
</dbReference>
<dbReference type="InterPro" id="IPR039131">
    <property type="entry name" value="NDUFAF1"/>
</dbReference>
<comment type="similarity">
    <text evidence="1">Belongs to the CIA30 family.</text>
</comment>
<proteinExistence type="inferred from homology"/>
<dbReference type="AlphaFoldDB" id="A0A8H4X1J9"/>
<comment type="caution">
    <text evidence="3">The sequence shown here is derived from an EMBL/GenBank/DDBJ whole genome shotgun (WGS) entry which is preliminary data.</text>
</comment>
<dbReference type="GO" id="GO:0010257">
    <property type="term" value="P:NADH dehydrogenase complex assembly"/>
    <property type="evidence" value="ECO:0007669"/>
    <property type="project" value="TreeGrafter"/>
</dbReference>
<dbReference type="SUPFAM" id="SSF49785">
    <property type="entry name" value="Galactose-binding domain-like"/>
    <property type="match status" value="1"/>
</dbReference>
<organism evidence="3 4">
    <name type="scientific">Fusarium sarcochroum</name>
    <dbReference type="NCBI Taxonomy" id="1208366"/>
    <lineage>
        <taxon>Eukaryota</taxon>
        <taxon>Fungi</taxon>
        <taxon>Dikarya</taxon>
        <taxon>Ascomycota</taxon>
        <taxon>Pezizomycotina</taxon>
        <taxon>Sordariomycetes</taxon>
        <taxon>Hypocreomycetidae</taxon>
        <taxon>Hypocreales</taxon>
        <taxon>Nectriaceae</taxon>
        <taxon>Fusarium</taxon>
        <taxon>Fusarium lateritium species complex</taxon>
    </lineage>
</organism>
<dbReference type="InterPro" id="IPR013857">
    <property type="entry name" value="NADH-UbQ_OxRdtase-assoc_prot30"/>
</dbReference>
<dbReference type="EMBL" id="JABEXW010000679">
    <property type="protein sequence ID" value="KAF4958743.1"/>
    <property type="molecule type" value="Genomic_DNA"/>
</dbReference>
<keyword evidence="4" id="KW-1185">Reference proteome</keyword>
<dbReference type="InterPro" id="IPR008979">
    <property type="entry name" value="Galactose-bd-like_sf"/>
</dbReference>
<dbReference type="Pfam" id="PF08547">
    <property type="entry name" value="CIA30"/>
    <property type="match status" value="1"/>
</dbReference>
<dbReference type="PANTHER" id="PTHR13194">
    <property type="entry name" value="COMPLEX I INTERMEDIATE-ASSOCIATED PROTEIN 30"/>
    <property type="match status" value="1"/>
</dbReference>
<evidence type="ECO:0000256" key="1">
    <source>
        <dbReference type="ARBA" id="ARBA00007884"/>
    </source>
</evidence>
<reference evidence="3" key="2">
    <citation type="submission" date="2020-05" db="EMBL/GenBank/DDBJ databases">
        <authorList>
            <person name="Kim H.-S."/>
            <person name="Proctor R.H."/>
            <person name="Brown D.W."/>
        </authorList>
    </citation>
    <scope>NUCLEOTIDE SEQUENCE</scope>
    <source>
        <strain evidence="3">NRRL 20472</strain>
    </source>
</reference>
<evidence type="ECO:0000259" key="2">
    <source>
        <dbReference type="Pfam" id="PF08547"/>
    </source>
</evidence>
<dbReference type="OrthoDB" id="426386at2759"/>
<accession>A0A8H4X1J9</accession>
<evidence type="ECO:0000313" key="3">
    <source>
        <dbReference type="EMBL" id="KAF4958743.1"/>
    </source>
</evidence>